<evidence type="ECO:0000256" key="1">
    <source>
        <dbReference type="SAM" id="Phobius"/>
    </source>
</evidence>
<keyword evidence="1" id="KW-0812">Transmembrane</keyword>
<organism evidence="2 3">
    <name type="scientific">Acetobacterium malicum</name>
    <dbReference type="NCBI Taxonomy" id="52692"/>
    <lineage>
        <taxon>Bacteria</taxon>
        <taxon>Bacillati</taxon>
        <taxon>Bacillota</taxon>
        <taxon>Clostridia</taxon>
        <taxon>Eubacteriales</taxon>
        <taxon>Eubacteriaceae</taxon>
        <taxon>Acetobacterium</taxon>
    </lineage>
</organism>
<keyword evidence="1" id="KW-1133">Transmembrane helix</keyword>
<feature type="transmembrane region" description="Helical" evidence="1">
    <location>
        <begin position="176"/>
        <end position="194"/>
    </location>
</feature>
<name>A0ABR6YW62_9FIRM</name>
<feature type="transmembrane region" description="Helical" evidence="1">
    <location>
        <begin position="278"/>
        <end position="298"/>
    </location>
</feature>
<gene>
    <name evidence="2" type="ORF">GH811_07410</name>
</gene>
<feature type="transmembrane region" description="Helical" evidence="1">
    <location>
        <begin position="248"/>
        <end position="266"/>
    </location>
</feature>
<feature type="transmembrane region" description="Helical" evidence="1">
    <location>
        <begin position="137"/>
        <end position="164"/>
    </location>
</feature>
<feature type="transmembrane region" description="Helical" evidence="1">
    <location>
        <begin position="206"/>
        <end position="227"/>
    </location>
</feature>
<comment type="caution">
    <text evidence="2">The sequence shown here is derived from an EMBL/GenBank/DDBJ whole genome shotgun (WGS) entry which is preliminary data.</text>
</comment>
<evidence type="ECO:0000313" key="3">
    <source>
        <dbReference type="Proteomes" id="UP000622405"/>
    </source>
</evidence>
<reference evidence="2 3" key="1">
    <citation type="journal article" date="2020" name="mSystems">
        <title>Defining Genomic and Predicted Metabolic Features of the Acetobacterium Genus.</title>
        <authorList>
            <person name="Ross D.E."/>
            <person name="Marshall C.W."/>
            <person name="Gulliver D."/>
            <person name="May H.D."/>
            <person name="Norman R.S."/>
        </authorList>
    </citation>
    <scope>NUCLEOTIDE SEQUENCE [LARGE SCALE GENOMIC DNA]</scope>
    <source>
        <strain evidence="2 3">DSM 4132</strain>
    </source>
</reference>
<sequence length="316" mass="35947">MSPKNSGPTPVPFVYKPSEKKVLAQLTAFANRYQPVHYKNDIILEFVFTNLDSRYQLVMGVTDCVVKSADFVDFTTQIEISFDIFEEVAFKGLCIKEVILNNDCQINGAFATIMAFEDYFDLTKKEIIKKATLNLMIIQWMMIWMVMSFDVFWGSIAGIVYSSLMPLLSRKFLLTFYDRLSIFLVTALCLLGLVAVDETLIVCTSYFLFGAMWLGSCLTKAPLTVHYKLGKFGYRGYYNQIFLDSNRIITAMWGVYYLIVTGTTYLLDVNGMRSLSGILNLLIPVLLGLVTVKFVKIYPEKRKAALMEQLAAMPQE</sequence>
<protein>
    <submittedName>
        <fullName evidence="2">Uncharacterized protein</fullName>
    </submittedName>
</protein>
<proteinExistence type="predicted"/>
<dbReference type="RefSeq" id="WP_026393252.1">
    <property type="nucleotide sequence ID" value="NZ_WJBE01000005.1"/>
</dbReference>
<keyword evidence="1" id="KW-0472">Membrane</keyword>
<accession>A0ABR6YW62</accession>
<dbReference type="Proteomes" id="UP000622405">
    <property type="component" value="Unassembled WGS sequence"/>
</dbReference>
<dbReference type="EMBL" id="WJBE01000005">
    <property type="protein sequence ID" value="MBC3899441.1"/>
    <property type="molecule type" value="Genomic_DNA"/>
</dbReference>
<keyword evidence="3" id="KW-1185">Reference proteome</keyword>
<evidence type="ECO:0000313" key="2">
    <source>
        <dbReference type="EMBL" id="MBC3899441.1"/>
    </source>
</evidence>